<evidence type="ECO:0000259" key="1">
    <source>
        <dbReference type="SMART" id="SM00954"/>
    </source>
</evidence>
<dbReference type="Gene3D" id="3.30.460.10">
    <property type="entry name" value="Beta Polymerase, domain 2"/>
    <property type="match status" value="1"/>
</dbReference>
<dbReference type="SUPFAM" id="SSF81301">
    <property type="entry name" value="Nucleotidyltransferase"/>
    <property type="match status" value="1"/>
</dbReference>
<protein>
    <recommendedName>
        <fullName evidence="1">RelA/SpoT domain-containing protein</fullName>
    </recommendedName>
</protein>
<dbReference type="Pfam" id="PF04607">
    <property type="entry name" value="RelA_SpoT"/>
    <property type="match status" value="1"/>
</dbReference>
<comment type="caution">
    <text evidence="2">The sequence shown here is derived from an EMBL/GenBank/DDBJ whole genome shotgun (WGS) entry which is preliminary data.</text>
</comment>
<feature type="domain" description="RelA/SpoT" evidence="1">
    <location>
        <begin position="25"/>
        <end position="114"/>
    </location>
</feature>
<organism evidence="2 3">
    <name type="scientific">Datura stramonium</name>
    <name type="common">Jimsonweed</name>
    <name type="synonym">Common thornapple</name>
    <dbReference type="NCBI Taxonomy" id="4076"/>
    <lineage>
        <taxon>Eukaryota</taxon>
        <taxon>Viridiplantae</taxon>
        <taxon>Streptophyta</taxon>
        <taxon>Embryophyta</taxon>
        <taxon>Tracheophyta</taxon>
        <taxon>Spermatophyta</taxon>
        <taxon>Magnoliopsida</taxon>
        <taxon>eudicotyledons</taxon>
        <taxon>Gunneridae</taxon>
        <taxon>Pentapetalae</taxon>
        <taxon>asterids</taxon>
        <taxon>lamiids</taxon>
        <taxon>Solanales</taxon>
        <taxon>Solanaceae</taxon>
        <taxon>Solanoideae</taxon>
        <taxon>Datureae</taxon>
        <taxon>Datura</taxon>
    </lineage>
</organism>
<reference evidence="2 3" key="1">
    <citation type="journal article" date="2021" name="BMC Genomics">
        <title>Datura genome reveals duplications of psychoactive alkaloid biosynthetic genes and high mutation rate following tissue culture.</title>
        <authorList>
            <person name="Rajewski A."/>
            <person name="Carter-House D."/>
            <person name="Stajich J."/>
            <person name="Litt A."/>
        </authorList>
    </citation>
    <scope>NUCLEOTIDE SEQUENCE [LARGE SCALE GENOMIC DNA]</scope>
    <source>
        <strain evidence="2">AR-01</strain>
    </source>
</reference>
<proteinExistence type="predicted"/>
<sequence>MDTSAVGKLEQALKDESVSYHVLSGRHKSLYSIYCKMLKKKLNMDEVHDIHGLRLIVENEEECYKALKVVHQLWREVPGRYKDYIAKPKCNGSEQRRCTCKLNMALLLIGDTRKMTANTFVLRCRSVASWVVTWQCETMSRPVICRPNWNPFAPCKFPARPLKIVPFLAKPDCGTDGPVFIIMIENDKVRLYHILFHVVVKGKLKDVDNHGQLEMPTI</sequence>
<evidence type="ECO:0000313" key="2">
    <source>
        <dbReference type="EMBL" id="MCD7460625.1"/>
    </source>
</evidence>
<accession>A0ABS8SNR0</accession>
<dbReference type="PANTHER" id="PTHR21262:SF0">
    <property type="entry name" value="GTP DIPHOSPHOKINASE RSH3, CHLOROPLASTIC-RELATED"/>
    <property type="match status" value="1"/>
</dbReference>
<dbReference type="InterPro" id="IPR043519">
    <property type="entry name" value="NT_sf"/>
</dbReference>
<dbReference type="SMART" id="SM00954">
    <property type="entry name" value="RelA_SpoT"/>
    <property type="match status" value="1"/>
</dbReference>
<gene>
    <name evidence="2" type="ORF">HAX54_043991</name>
</gene>
<evidence type="ECO:0000313" key="3">
    <source>
        <dbReference type="Proteomes" id="UP000823775"/>
    </source>
</evidence>
<dbReference type="PANTHER" id="PTHR21262">
    <property type="entry name" value="GUANOSINE-3',5'-BIS DIPHOSPHATE 3'-PYROPHOSPHOHYDROLASE"/>
    <property type="match status" value="1"/>
</dbReference>
<dbReference type="InterPro" id="IPR007685">
    <property type="entry name" value="RelA_SpoT"/>
</dbReference>
<keyword evidence="3" id="KW-1185">Reference proteome</keyword>
<name>A0ABS8SNR0_DATST</name>
<dbReference type="CDD" id="cd05399">
    <property type="entry name" value="NT_Rel-Spo_like"/>
    <property type="match status" value="1"/>
</dbReference>
<dbReference type="EMBL" id="JACEIK010000666">
    <property type="protein sequence ID" value="MCD7460625.1"/>
    <property type="molecule type" value="Genomic_DNA"/>
</dbReference>
<dbReference type="Proteomes" id="UP000823775">
    <property type="component" value="Unassembled WGS sequence"/>
</dbReference>